<evidence type="ECO:0000313" key="2">
    <source>
        <dbReference type="EMBL" id="GAA4634692.1"/>
    </source>
</evidence>
<feature type="transmembrane region" description="Helical" evidence="1">
    <location>
        <begin position="38"/>
        <end position="57"/>
    </location>
</feature>
<dbReference type="Proteomes" id="UP001501442">
    <property type="component" value="Unassembled WGS sequence"/>
</dbReference>
<dbReference type="EMBL" id="BAABHK010000014">
    <property type="protein sequence ID" value="GAA4634692.1"/>
    <property type="molecule type" value="Genomic_DNA"/>
</dbReference>
<keyword evidence="1" id="KW-1133">Transmembrane helix</keyword>
<gene>
    <name evidence="2" type="ORF">GCM10023196_077200</name>
</gene>
<feature type="transmembrane region" description="Helical" evidence="1">
    <location>
        <begin position="64"/>
        <end position="82"/>
    </location>
</feature>
<sequence length="188" mass="19503">MPSDPVFRLPRAVVFAAVCTALAVVGHAAASHGPVPAAAVAAGLAGLTVVGAVLAGTERSLGTILAGLLGGQFMLHVLFTAAQHGQHLAHHPAVLASHGTRAMTLAHVTAAAVSAWWLRRGERAVWRLARKAAEAAVRPWRALLSVPAPLPAPYRHPVADTATGPPEQVLRHILTRRGPPFSPFPAFG</sequence>
<evidence type="ECO:0000313" key="3">
    <source>
        <dbReference type="Proteomes" id="UP001501442"/>
    </source>
</evidence>
<reference evidence="3" key="1">
    <citation type="journal article" date="2019" name="Int. J. Syst. Evol. Microbiol.">
        <title>The Global Catalogue of Microorganisms (GCM) 10K type strain sequencing project: providing services to taxonomists for standard genome sequencing and annotation.</title>
        <authorList>
            <consortium name="The Broad Institute Genomics Platform"/>
            <consortium name="The Broad Institute Genome Sequencing Center for Infectious Disease"/>
            <person name="Wu L."/>
            <person name="Ma J."/>
        </authorList>
    </citation>
    <scope>NUCLEOTIDE SEQUENCE [LARGE SCALE GENOMIC DNA]</scope>
    <source>
        <strain evidence="3">JCM 17939</strain>
    </source>
</reference>
<evidence type="ECO:0008006" key="4">
    <source>
        <dbReference type="Google" id="ProtNLM"/>
    </source>
</evidence>
<accession>A0ABP8ULY6</accession>
<keyword evidence="1" id="KW-0812">Transmembrane</keyword>
<dbReference type="RefSeq" id="WP_345437666.1">
    <property type="nucleotide sequence ID" value="NZ_BAABHK010000014.1"/>
</dbReference>
<feature type="transmembrane region" description="Helical" evidence="1">
    <location>
        <begin position="102"/>
        <end position="118"/>
    </location>
</feature>
<protein>
    <recommendedName>
        <fullName evidence="4">MFS transporter</fullName>
    </recommendedName>
</protein>
<organism evidence="2 3">
    <name type="scientific">Actinoallomurus vinaceus</name>
    <dbReference type="NCBI Taxonomy" id="1080074"/>
    <lineage>
        <taxon>Bacteria</taxon>
        <taxon>Bacillati</taxon>
        <taxon>Actinomycetota</taxon>
        <taxon>Actinomycetes</taxon>
        <taxon>Streptosporangiales</taxon>
        <taxon>Thermomonosporaceae</taxon>
        <taxon>Actinoallomurus</taxon>
    </lineage>
</organism>
<evidence type="ECO:0000256" key="1">
    <source>
        <dbReference type="SAM" id="Phobius"/>
    </source>
</evidence>
<keyword evidence="1" id="KW-0472">Membrane</keyword>
<name>A0ABP8ULY6_9ACTN</name>
<proteinExistence type="predicted"/>
<comment type="caution">
    <text evidence="2">The sequence shown here is derived from an EMBL/GenBank/DDBJ whole genome shotgun (WGS) entry which is preliminary data.</text>
</comment>
<keyword evidence="3" id="KW-1185">Reference proteome</keyword>